<evidence type="ECO:0000256" key="2">
    <source>
        <dbReference type="ARBA" id="ARBA00022723"/>
    </source>
</evidence>
<evidence type="ECO:0000259" key="7">
    <source>
        <dbReference type="PROSITE" id="PS51918"/>
    </source>
</evidence>
<accession>A0ABV3GLJ2</accession>
<evidence type="ECO:0000256" key="6">
    <source>
        <dbReference type="SAM" id="MobiDB-lite"/>
    </source>
</evidence>
<keyword evidence="9" id="KW-1185">Reference proteome</keyword>
<dbReference type="SMART" id="SM00729">
    <property type="entry name" value="Elp3"/>
    <property type="match status" value="1"/>
</dbReference>
<evidence type="ECO:0000313" key="9">
    <source>
        <dbReference type="Proteomes" id="UP001551675"/>
    </source>
</evidence>
<evidence type="ECO:0000256" key="4">
    <source>
        <dbReference type="ARBA" id="ARBA00023014"/>
    </source>
</evidence>
<dbReference type="SFLD" id="SFLDS00029">
    <property type="entry name" value="Radical_SAM"/>
    <property type="match status" value="1"/>
</dbReference>
<gene>
    <name evidence="8" type="primary">mftC</name>
    <name evidence="8" type="ORF">AB0I59_27590</name>
</gene>
<name>A0ABV3GLJ2_MICGL</name>
<dbReference type="InterPro" id="IPR023913">
    <property type="entry name" value="MftC"/>
</dbReference>
<dbReference type="PROSITE" id="PS51918">
    <property type="entry name" value="RADICAL_SAM"/>
    <property type="match status" value="1"/>
</dbReference>
<keyword evidence="1" id="KW-0949">S-adenosyl-L-methionine</keyword>
<protein>
    <submittedName>
        <fullName evidence="8">Mycofactocin radical SAM maturase</fullName>
    </submittedName>
</protein>
<dbReference type="InterPro" id="IPR006638">
    <property type="entry name" value="Elp3/MiaA/NifB-like_rSAM"/>
</dbReference>
<dbReference type="InterPro" id="IPR058240">
    <property type="entry name" value="rSAM_sf"/>
</dbReference>
<dbReference type="RefSeq" id="WP_358137459.1">
    <property type="nucleotide sequence ID" value="NZ_JBFALK010000016.1"/>
</dbReference>
<feature type="domain" description="Radical SAM core" evidence="7">
    <location>
        <begin position="128"/>
        <end position="338"/>
    </location>
</feature>
<dbReference type="Pfam" id="PF04055">
    <property type="entry name" value="Radical_SAM"/>
    <property type="match status" value="1"/>
</dbReference>
<evidence type="ECO:0000313" key="8">
    <source>
        <dbReference type="EMBL" id="MEV0972382.1"/>
    </source>
</evidence>
<dbReference type="SFLD" id="SFLDF00316">
    <property type="entry name" value="C-terminal_tyrosine_decarboxyl"/>
    <property type="match status" value="1"/>
</dbReference>
<dbReference type="Pfam" id="PF26520">
    <property type="entry name" value="MftB_chaperone"/>
    <property type="match status" value="1"/>
</dbReference>
<keyword evidence="5" id="KW-0456">Lyase</keyword>
<dbReference type="InterPro" id="IPR023850">
    <property type="entry name" value="MftB"/>
</dbReference>
<sequence>MTNPLDEAWELSPSVALRPEPFGALAYHFGNRRLTFLKRRELVAVVRGLGSHADARGALRGAEVPADQWPAYAEALRGLASADMIRPRTARETTAAPLEPAAAPRTVSPAGRAGSATGSLVERFEYGLAAPICLTWELTYACNLSCVHCLSSSGRRDPRELTTAQCEAVIDELRAMKVFYVNIGGGEPTVRPDFWHLLEYAVANQVGVKFSTNGVRITPERARFLASTDYVDVQVSLDGATAEVNDRVRGRGSYAMAMRALDNLAEAGFADAKVSVVVTRENVGQLDEFKAIADARGATLRLTRLRPSGRGADVWDELHPTAAQQRELYEWLLRAGENVLTGDSFFHLAGYGETLPGLNLCGAGRVVCLIDPVGDVYACPFAIHDTFHAGNVLHDGGFAGVWRTSELFGGLRSPQTSGACTSCHFFDSCRGGCMAAKFFTGLPLDGPDPECVQGHAEQALAAAGRMAPKPGQDHSHRTVPRQVVRPGRAEPVLLQIGSGPAPAAPPVRACAESPLAGLTVPAGSSTGAQ</sequence>
<dbReference type="SFLD" id="SFLDG01386">
    <property type="entry name" value="main_SPASM_domain-containing"/>
    <property type="match status" value="1"/>
</dbReference>
<evidence type="ECO:0000256" key="5">
    <source>
        <dbReference type="ARBA" id="ARBA00023239"/>
    </source>
</evidence>
<dbReference type="InterPro" id="IPR023885">
    <property type="entry name" value="4Fe4S-binding_SPASM_dom"/>
</dbReference>
<organism evidence="8 9">
    <name type="scientific">Microtetraspora glauca</name>
    <dbReference type="NCBI Taxonomy" id="1996"/>
    <lineage>
        <taxon>Bacteria</taxon>
        <taxon>Bacillati</taxon>
        <taxon>Actinomycetota</taxon>
        <taxon>Actinomycetes</taxon>
        <taxon>Streptosporangiales</taxon>
        <taxon>Streptosporangiaceae</taxon>
        <taxon>Microtetraspora</taxon>
    </lineage>
</organism>
<feature type="compositionally biased region" description="Low complexity" evidence="6">
    <location>
        <begin position="92"/>
        <end position="106"/>
    </location>
</feature>
<keyword evidence="3" id="KW-0408">Iron</keyword>
<dbReference type="Gene3D" id="3.20.20.70">
    <property type="entry name" value="Aldolase class I"/>
    <property type="match status" value="1"/>
</dbReference>
<dbReference type="SFLD" id="SFLDG01385">
    <property type="entry name" value="heme_carboxy_lyase_like"/>
    <property type="match status" value="1"/>
</dbReference>
<keyword evidence="4" id="KW-0411">Iron-sulfur</keyword>
<dbReference type="InterPro" id="IPR007197">
    <property type="entry name" value="rSAM"/>
</dbReference>
<evidence type="ECO:0000256" key="3">
    <source>
        <dbReference type="ARBA" id="ARBA00023004"/>
    </source>
</evidence>
<dbReference type="PANTHER" id="PTHR11228:SF7">
    <property type="entry name" value="PQQA PEPTIDE CYCLASE"/>
    <property type="match status" value="1"/>
</dbReference>
<dbReference type="CDD" id="cd01335">
    <property type="entry name" value="Radical_SAM"/>
    <property type="match status" value="1"/>
</dbReference>
<dbReference type="InterPro" id="IPR013785">
    <property type="entry name" value="Aldolase_TIM"/>
</dbReference>
<reference evidence="8 9" key="1">
    <citation type="submission" date="2024-06" db="EMBL/GenBank/DDBJ databases">
        <title>The Natural Products Discovery Center: Release of the First 8490 Sequenced Strains for Exploring Actinobacteria Biosynthetic Diversity.</title>
        <authorList>
            <person name="Kalkreuter E."/>
            <person name="Kautsar S.A."/>
            <person name="Yang D."/>
            <person name="Bader C.D."/>
            <person name="Teijaro C.N."/>
            <person name="Fluegel L."/>
            <person name="Davis C.M."/>
            <person name="Simpson J.R."/>
            <person name="Lauterbach L."/>
            <person name="Steele A.D."/>
            <person name="Gui C."/>
            <person name="Meng S."/>
            <person name="Li G."/>
            <person name="Viehrig K."/>
            <person name="Ye F."/>
            <person name="Su P."/>
            <person name="Kiefer A.F."/>
            <person name="Nichols A."/>
            <person name="Cepeda A.J."/>
            <person name="Yan W."/>
            <person name="Fan B."/>
            <person name="Jiang Y."/>
            <person name="Adhikari A."/>
            <person name="Zheng C.-J."/>
            <person name="Schuster L."/>
            <person name="Cowan T.M."/>
            <person name="Smanski M.J."/>
            <person name="Chevrette M.G."/>
            <person name="De Carvalho L.P.S."/>
            <person name="Shen B."/>
        </authorList>
    </citation>
    <scope>NUCLEOTIDE SEQUENCE [LARGE SCALE GENOMIC DNA]</scope>
    <source>
        <strain evidence="8 9">NPDC050100</strain>
    </source>
</reference>
<proteinExistence type="predicted"/>
<dbReference type="EMBL" id="JBFALK010000016">
    <property type="protein sequence ID" value="MEV0972382.1"/>
    <property type="molecule type" value="Genomic_DNA"/>
</dbReference>
<dbReference type="PANTHER" id="PTHR11228">
    <property type="entry name" value="RADICAL SAM DOMAIN PROTEIN"/>
    <property type="match status" value="1"/>
</dbReference>
<dbReference type="CDD" id="cd21123">
    <property type="entry name" value="SPASM_MftC-like"/>
    <property type="match status" value="1"/>
</dbReference>
<keyword evidence="2" id="KW-0479">Metal-binding</keyword>
<dbReference type="Proteomes" id="UP001551675">
    <property type="component" value="Unassembled WGS sequence"/>
</dbReference>
<dbReference type="InterPro" id="IPR050377">
    <property type="entry name" value="Radical_SAM_PqqE_MftC-like"/>
</dbReference>
<feature type="region of interest" description="Disordered" evidence="6">
    <location>
        <begin position="91"/>
        <end position="112"/>
    </location>
</feature>
<comment type="caution">
    <text evidence="8">The sequence shown here is derived from an EMBL/GenBank/DDBJ whole genome shotgun (WGS) entry which is preliminary data.</text>
</comment>
<dbReference type="SUPFAM" id="SSF102114">
    <property type="entry name" value="Radical SAM enzymes"/>
    <property type="match status" value="1"/>
</dbReference>
<dbReference type="SFLD" id="SFLDG01067">
    <property type="entry name" value="SPASM/twitch_domain_containing"/>
    <property type="match status" value="1"/>
</dbReference>
<dbReference type="InterPro" id="IPR034480">
    <property type="entry name" value="Heme_synthase-like"/>
</dbReference>
<dbReference type="NCBIfam" id="TIGR03967">
    <property type="entry name" value="mycofact_MftB"/>
    <property type="match status" value="1"/>
</dbReference>
<dbReference type="Pfam" id="PF13186">
    <property type="entry name" value="SPASM"/>
    <property type="match status" value="1"/>
</dbReference>
<dbReference type="NCBIfam" id="TIGR03962">
    <property type="entry name" value="mycofact_rSAM"/>
    <property type="match status" value="1"/>
</dbReference>
<dbReference type="NCBIfam" id="TIGR04085">
    <property type="entry name" value="rSAM_more_4Fe4S"/>
    <property type="match status" value="1"/>
</dbReference>
<evidence type="ECO:0000256" key="1">
    <source>
        <dbReference type="ARBA" id="ARBA00022691"/>
    </source>
</evidence>